<evidence type="ECO:0000259" key="5">
    <source>
        <dbReference type="PROSITE" id="PS51007"/>
    </source>
</evidence>
<keyword evidence="3 4" id="KW-0408">Iron</keyword>
<dbReference type="SUPFAM" id="SSF63829">
    <property type="entry name" value="Calcium-dependent phosphotriesterase"/>
    <property type="match status" value="1"/>
</dbReference>
<evidence type="ECO:0000313" key="7">
    <source>
        <dbReference type="Proteomes" id="UP001058098"/>
    </source>
</evidence>
<evidence type="ECO:0000256" key="1">
    <source>
        <dbReference type="ARBA" id="ARBA00022617"/>
    </source>
</evidence>
<keyword evidence="1 4" id="KW-0349">Heme</keyword>
<dbReference type="EMBL" id="CP062229">
    <property type="protein sequence ID" value="UVC14976.1"/>
    <property type="molecule type" value="Genomic_DNA"/>
</dbReference>
<gene>
    <name evidence="6" type="ORF">IHQ72_30980</name>
</gene>
<evidence type="ECO:0000256" key="2">
    <source>
        <dbReference type="ARBA" id="ARBA00022723"/>
    </source>
</evidence>
<dbReference type="InterPro" id="IPR036909">
    <property type="entry name" value="Cyt_c-like_dom_sf"/>
</dbReference>
<organism evidence="6 7">
    <name type="scientific">Mesorhizobium onobrychidis</name>
    <dbReference type="NCBI Taxonomy" id="2775404"/>
    <lineage>
        <taxon>Bacteria</taxon>
        <taxon>Pseudomonadati</taxon>
        <taxon>Pseudomonadota</taxon>
        <taxon>Alphaproteobacteria</taxon>
        <taxon>Hyphomicrobiales</taxon>
        <taxon>Phyllobacteriaceae</taxon>
        <taxon>Mesorhizobium</taxon>
    </lineage>
</organism>
<name>A0ABY5QUT9_9HYPH</name>
<dbReference type="RefSeq" id="WP_258119506.1">
    <property type="nucleotide sequence ID" value="NZ_CP062229.1"/>
</dbReference>
<accession>A0ABY5QUT9</accession>
<protein>
    <recommendedName>
        <fullName evidence="5">Cytochrome c domain-containing protein</fullName>
    </recommendedName>
</protein>
<dbReference type="PROSITE" id="PS51007">
    <property type="entry name" value="CYTC"/>
    <property type="match status" value="1"/>
</dbReference>
<evidence type="ECO:0000256" key="4">
    <source>
        <dbReference type="PROSITE-ProRule" id="PRU00433"/>
    </source>
</evidence>
<sequence length="738" mass="75985">MRTVAPTGFVGTHQTRRWSAPSRFSSRRTLSTAAAIFLSLLPASGIAGGQTPDWRLNARIVAVGLPDVAGVREVGRFHIGGPIPGNPEFLMATREGRMLDPLRVLVAVGSNFGAPPGDPAFEAGTILSIDPRAGKSGGTIIVPQELNNGDARVQLYTAQSERFLNQRYNAGARTARLAAASGPRYISINNAFGRPWIANAPNGVAGEGSVTVVDPDGAPLANAPSREAGGVFAGRHTDREQTPKAQPSGWLGKLLNYQASGQLTSGGMQTGALGTAFLGPSPDGSGFAVFAAVTADGGVVQIHVQDGVDGLAGLGTVSTGLGTVSTGHGTVSTGQGTASTDRGTVSAGHGIGEDPGVIGIAFKWNPDRALYIADPGRDRLVLLELEDDRRHFTVARTRTILLPEFDRPVDVAAAIPEIANPQFSSHTTLAGGSDLFVANRGNGSLLRVSQDGQLLARATIEVPGLGPLGADRLRAIATSADAQHIWITIGGEVPGFPGHEGALVEVGAFDEHGAAAATQETQSAAADANLAARGKKSFQTDFTPRTGLGPLFNATSCVACHPGPGGASVDEGHFARRIAHMDPGSGRTVPIDHPNSPVARRYTLDGGAGNATVPAAMPSQANVISLRMPLALYGIAGIDEIPDSVIEAQAVSKGDGIKGRAHHVVDGHGASRVGRYGWKADMATLEDMVANAFANELGVTSATVSRGAGAQPIEDDSAQIDAVASYLRALRLPDGAKP</sequence>
<evidence type="ECO:0000256" key="3">
    <source>
        <dbReference type="ARBA" id="ARBA00023004"/>
    </source>
</evidence>
<feature type="domain" description="Cytochrome c" evidence="5">
    <location>
        <begin position="529"/>
        <end position="731"/>
    </location>
</feature>
<dbReference type="Proteomes" id="UP001058098">
    <property type="component" value="Chromosome"/>
</dbReference>
<proteinExistence type="predicted"/>
<reference evidence="6" key="1">
    <citation type="submission" date="2020-09" db="EMBL/GenBank/DDBJ databases">
        <title>Rhizobia associated with sainfoin plants.</title>
        <authorList>
            <person name="Asharfi S."/>
            <person name="Kuzmanovic N."/>
            <person name="Bunk B."/>
            <person name="Sproeer C."/>
            <person name="Becker M."/>
            <person name="Thuenen T."/>
        </authorList>
    </citation>
    <scope>NUCLEOTIDE SEQUENCE</scope>
    <source>
        <strain evidence="6">OM4</strain>
    </source>
</reference>
<dbReference type="InterPro" id="IPR009056">
    <property type="entry name" value="Cyt_c-like_dom"/>
</dbReference>
<evidence type="ECO:0000313" key="6">
    <source>
        <dbReference type="EMBL" id="UVC14976.1"/>
    </source>
</evidence>
<keyword evidence="2 4" id="KW-0479">Metal-binding</keyword>
<keyword evidence="7" id="KW-1185">Reference proteome</keyword>
<dbReference type="SUPFAM" id="SSF46626">
    <property type="entry name" value="Cytochrome c"/>
    <property type="match status" value="1"/>
</dbReference>